<feature type="compositionally biased region" description="Low complexity" evidence="3">
    <location>
        <begin position="11"/>
        <end position="20"/>
    </location>
</feature>
<dbReference type="Gene3D" id="1.10.10.1420">
    <property type="entry name" value="DNA replication factor Cdt1, C-terminal WH domain"/>
    <property type="match status" value="1"/>
</dbReference>
<name>A0A9P7ZA42_9HELO</name>
<keyword evidence="6" id="KW-1185">Reference proteome</keyword>
<dbReference type="OrthoDB" id="341730at2759"/>
<feature type="domain" description="DNA replication factor Cdt1 C-terminal" evidence="4">
    <location>
        <begin position="340"/>
        <end position="439"/>
    </location>
</feature>
<dbReference type="Proteomes" id="UP000887226">
    <property type="component" value="Unassembled WGS sequence"/>
</dbReference>
<feature type="region of interest" description="Disordered" evidence="3">
    <location>
        <begin position="1"/>
        <end position="20"/>
    </location>
</feature>
<dbReference type="InterPro" id="IPR032054">
    <property type="entry name" value="Cdt1_C"/>
</dbReference>
<evidence type="ECO:0000256" key="1">
    <source>
        <dbReference type="ARBA" id="ARBA00008356"/>
    </source>
</evidence>
<dbReference type="Pfam" id="PF16679">
    <property type="entry name" value="CDT1_C"/>
    <property type="match status" value="1"/>
</dbReference>
<feature type="region of interest" description="Disordered" evidence="3">
    <location>
        <begin position="86"/>
        <end position="110"/>
    </location>
</feature>
<protein>
    <recommendedName>
        <fullName evidence="4">DNA replication factor Cdt1 C-terminal domain-containing protein</fullName>
    </recommendedName>
</protein>
<dbReference type="AlphaFoldDB" id="A0A9P7ZA42"/>
<evidence type="ECO:0000313" key="6">
    <source>
        <dbReference type="Proteomes" id="UP000887226"/>
    </source>
</evidence>
<proteinExistence type="inferred from homology"/>
<evidence type="ECO:0000313" key="5">
    <source>
        <dbReference type="EMBL" id="KAG9247760.1"/>
    </source>
</evidence>
<organism evidence="5 6">
    <name type="scientific">Calycina marina</name>
    <dbReference type="NCBI Taxonomy" id="1763456"/>
    <lineage>
        <taxon>Eukaryota</taxon>
        <taxon>Fungi</taxon>
        <taxon>Dikarya</taxon>
        <taxon>Ascomycota</taxon>
        <taxon>Pezizomycotina</taxon>
        <taxon>Leotiomycetes</taxon>
        <taxon>Helotiales</taxon>
        <taxon>Pezizellaceae</taxon>
        <taxon>Calycina</taxon>
    </lineage>
</organism>
<feature type="compositionally biased region" description="Basic residues" evidence="3">
    <location>
        <begin position="1"/>
        <end position="10"/>
    </location>
</feature>
<reference evidence="5" key="1">
    <citation type="journal article" date="2021" name="IMA Fungus">
        <title>Genomic characterization of three marine fungi, including Emericellopsis atlantica sp. nov. with signatures of a generalist lifestyle and marine biomass degradation.</title>
        <authorList>
            <person name="Hagestad O.C."/>
            <person name="Hou L."/>
            <person name="Andersen J.H."/>
            <person name="Hansen E.H."/>
            <person name="Altermark B."/>
            <person name="Li C."/>
            <person name="Kuhnert E."/>
            <person name="Cox R.J."/>
            <person name="Crous P.W."/>
            <person name="Spatafora J.W."/>
            <person name="Lail K."/>
            <person name="Amirebrahimi M."/>
            <person name="Lipzen A."/>
            <person name="Pangilinan J."/>
            <person name="Andreopoulos W."/>
            <person name="Hayes R.D."/>
            <person name="Ng V."/>
            <person name="Grigoriev I.V."/>
            <person name="Jackson S.A."/>
            <person name="Sutton T.D.S."/>
            <person name="Dobson A.D.W."/>
            <person name="Rama T."/>
        </authorList>
    </citation>
    <scope>NUCLEOTIDE SEQUENCE</scope>
    <source>
        <strain evidence="5">TRa3180A</strain>
    </source>
</reference>
<gene>
    <name evidence="5" type="ORF">BJ878DRAFT_491262</name>
</gene>
<dbReference type="Pfam" id="PF26121">
    <property type="entry name" value="HTH_CDT1"/>
    <property type="match status" value="1"/>
</dbReference>
<evidence type="ECO:0000259" key="4">
    <source>
        <dbReference type="Pfam" id="PF16679"/>
    </source>
</evidence>
<feature type="compositionally biased region" description="Polar residues" evidence="3">
    <location>
        <begin position="95"/>
        <end position="110"/>
    </location>
</feature>
<keyword evidence="2" id="KW-0131">Cell cycle</keyword>
<dbReference type="EMBL" id="MU253764">
    <property type="protein sequence ID" value="KAG9247760.1"/>
    <property type="molecule type" value="Genomic_DNA"/>
</dbReference>
<evidence type="ECO:0000256" key="2">
    <source>
        <dbReference type="ARBA" id="ARBA00023306"/>
    </source>
</evidence>
<comment type="similarity">
    <text evidence="1">Belongs to the Cdt1 family.</text>
</comment>
<sequence length="465" mass="51354">MPAATKRRKVTATNATASASYSKPRGLDAFTRVSKANAIDKIIIEKNNVVDTISIGSKRKSVEEIEVKEEVATVLTTTTARNIKPLPKRVLDPKTPQNQVKESPTAPSTTKTARNLLDKFYVSTKDVATPTVPKTIKPSAQQQLPAELLDLVNLHTAFLTALSLHYAHNGTHSPADLRLLCPNVARAWGKRRVLLADIRRTLGIINSATTDTNNPKISKLSLSDYGRGKVCVEICAASWKPGRMARPVDENLLNDIYVQELKRQWKERGEISIPDFLESLPMEKVGVCESLSKMSPLLAKGQRRLEDMKSGIVIKKQLVEEKNKKKGVVVETAKGARPTLLERLRAKQIQQASLPKPATKEQLSRKAALGRIEEVVGILGMLSTCSSIGQQRISFTMPTVLGKLRDSFKSPLSKEEGDICVRLLAAEVAPNWVKIVKMGKTDALVVNRDERPTELDLQERISRVV</sequence>
<dbReference type="InterPro" id="IPR038090">
    <property type="entry name" value="Cdt1_C_WH_dom_sf"/>
</dbReference>
<evidence type="ECO:0000256" key="3">
    <source>
        <dbReference type="SAM" id="MobiDB-lite"/>
    </source>
</evidence>
<accession>A0A9P7ZA42</accession>
<comment type="caution">
    <text evidence="5">The sequence shown here is derived from an EMBL/GenBank/DDBJ whole genome shotgun (WGS) entry which is preliminary data.</text>
</comment>